<comment type="caution">
    <text evidence="7">The sequence shown here is derived from an EMBL/GenBank/DDBJ whole genome shotgun (WGS) entry which is preliminary data.</text>
</comment>
<evidence type="ECO:0000256" key="2">
    <source>
        <dbReference type="ARBA" id="ARBA00022630"/>
    </source>
</evidence>
<protein>
    <submittedName>
        <fullName evidence="7">FAD/NAD(P)-binding domain-containing protein</fullName>
    </submittedName>
</protein>
<dbReference type="Gene3D" id="3.50.50.60">
    <property type="entry name" value="FAD/NAD(P)-binding domain"/>
    <property type="match status" value="2"/>
</dbReference>
<dbReference type="InterPro" id="IPR020946">
    <property type="entry name" value="Flavin_mOase-like"/>
</dbReference>
<evidence type="ECO:0000313" key="7">
    <source>
        <dbReference type="EMBL" id="KAF9445532.1"/>
    </source>
</evidence>
<dbReference type="InterPro" id="IPR050346">
    <property type="entry name" value="FMO-like"/>
</dbReference>
<dbReference type="SUPFAM" id="SSF51905">
    <property type="entry name" value="FAD/NAD(P)-binding domain"/>
    <property type="match status" value="1"/>
</dbReference>
<dbReference type="GO" id="GO:0050660">
    <property type="term" value="F:flavin adenine dinucleotide binding"/>
    <property type="evidence" value="ECO:0007669"/>
    <property type="project" value="InterPro"/>
</dbReference>
<evidence type="ECO:0000256" key="3">
    <source>
        <dbReference type="ARBA" id="ARBA00022827"/>
    </source>
</evidence>
<keyword evidence="4" id="KW-0521">NADP</keyword>
<dbReference type="PRINTS" id="PR00370">
    <property type="entry name" value="FMOXYGENASE"/>
</dbReference>
<keyword evidence="8" id="KW-1185">Reference proteome</keyword>
<evidence type="ECO:0000256" key="1">
    <source>
        <dbReference type="ARBA" id="ARBA00009183"/>
    </source>
</evidence>
<dbReference type="InterPro" id="IPR036188">
    <property type="entry name" value="FAD/NAD-bd_sf"/>
</dbReference>
<dbReference type="AlphaFoldDB" id="A0A9P5X6Q6"/>
<gene>
    <name evidence="7" type="ORF">P691DRAFT_785087</name>
</gene>
<keyword evidence="3" id="KW-0274">FAD</keyword>
<dbReference type="PANTHER" id="PTHR23023">
    <property type="entry name" value="DIMETHYLANILINE MONOOXYGENASE"/>
    <property type="match status" value="1"/>
</dbReference>
<keyword evidence="5" id="KW-0560">Oxidoreductase</keyword>
<dbReference type="GO" id="GO:0004499">
    <property type="term" value="F:N,N-dimethylaniline monooxygenase activity"/>
    <property type="evidence" value="ECO:0007669"/>
    <property type="project" value="InterPro"/>
</dbReference>
<dbReference type="EMBL" id="MU151295">
    <property type="protein sequence ID" value="KAF9445532.1"/>
    <property type="molecule type" value="Genomic_DNA"/>
</dbReference>
<feature type="region of interest" description="Disordered" evidence="6">
    <location>
        <begin position="508"/>
        <end position="534"/>
    </location>
</feature>
<sequence length="609" mass="68374">MVQHTNGIVLVDACGLSRPHEKNSRSPKVVQLNRRCRPGSLYQVSKCLLDLFSASRIDRAWIVKAAAHERRRHCPEDNGSKGSTEALKEEVHVVVDSRAGPVGLAALKAVLDSEQFKSGEWVPVAFESREDIGGVWLPAPPGSADPPLTPLYDRLTTNLPHPVMAYTSFSFPPETPLFPVAEKVLHYLNDYTSNFSLHPHIKFKTSVTSVTFTPGQSRRWLVQTSTNDSYYFDLLMVCNGHYRMPRYPSLPGISNWLEGDQASHAVYYRHPLPIYKDKTLLIVGAGPSGHDLVLDLKSHASKVIFSGSNFTHSVDPNGIHLRPRVTAFGSPSTGTVTFADGTVEGGIDYCILATGYLCSFPFLQPPVLHDGTPPPIPPLPKDLHNSTYGLFPLAQHMWPLQSLYPPESIAFLGLLFRVAPFPLVEVQARAALCAFDTYTKGIESGSGRRGIDEQAEAVDIVTRWEMLKERSGESNVVKTWHWFEPMEQFDYRDILSVFAERDPARVDDRAPGKSWSQELLDSQDAPGRLEDPVVGTPKQINRVRRWEREMYDKKDILRKTWVHIEKSGEAEKWLKDVGRGGTDEWVDLMRRVVKFGEELEKEAEEKARL</sequence>
<evidence type="ECO:0000313" key="8">
    <source>
        <dbReference type="Proteomes" id="UP000807342"/>
    </source>
</evidence>
<comment type="similarity">
    <text evidence="1">Belongs to the FMO family.</text>
</comment>
<proteinExistence type="inferred from homology"/>
<evidence type="ECO:0000256" key="5">
    <source>
        <dbReference type="ARBA" id="ARBA00023002"/>
    </source>
</evidence>
<organism evidence="7 8">
    <name type="scientific">Macrolepiota fuliginosa MF-IS2</name>
    <dbReference type="NCBI Taxonomy" id="1400762"/>
    <lineage>
        <taxon>Eukaryota</taxon>
        <taxon>Fungi</taxon>
        <taxon>Dikarya</taxon>
        <taxon>Basidiomycota</taxon>
        <taxon>Agaricomycotina</taxon>
        <taxon>Agaricomycetes</taxon>
        <taxon>Agaricomycetidae</taxon>
        <taxon>Agaricales</taxon>
        <taxon>Agaricineae</taxon>
        <taxon>Agaricaceae</taxon>
        <taxon>Macrolepiota</taxon>
    </lineage>
</organism>
<dbReference type="Proteomes" id="UP000807342">
    <property type="component" value="Unassembled WGS sequence"/>
</dbReference>
<dbReference type="InterPro" id="IPR000960">
    <property type="entry name" value="Flavin_mOase"/>
</dbReference>
<keyword evidence="2" id="KW-0285">Flavoprotein</keyword>
<accession>A0A9P5X6Q6</accession>
<evidence type="ECO:0000256" key="4">
    <source>
        <dbReference type="ARBA" id="ARBA00022857"/>
    </source>
</evidence>
<evidence type="ECO:0000256" key="6">
    <source>
        <dbReference type="SAM" id="MobiDB-lite"/>
    </source>
</evidence>
<dbReference type="GO" id="GO:0050661">
    <property type="term" value="F:NADP binding"/>
    <property type="evidence" value="ECO:0007669"/>
    <property type="project" value="InterPro"/>
</dbReference>
<name>A0A9P5X6Q6_9AGAR</name>
<dbReference type="OrthoDB" id="66881at2759"/>
<reference evidence="7" key="1">
    <citation type="submission" date="2020-11" db="EMBL/GenBank/DDBJ databases">
        <authorList>
            <consortium name="DOE Joint Genome Institute"/>
            <person name="Ahrendt S."/>
            <person name="Riley R."/>
            <person name="Andreopoulos W."/>
            <person name="Labutti K."/>
            <person name="Pangilinan J."/>
            <person name="Ruiz-Duenas F.J."/>
            <person name="Barrasa J.M."/>
            <person name="Sanchez-Garcia M."/>
            <person name="Camarero S."/>
            <person name="Miyauchi S."/>
            <person name="Serrano A."/>
            <person name="Linde D."/>
            <person name="Babiker R."/>
            <person name="Drula E."/>
            <person name="Ayuso-Fernandez I."/>
            <person name="Pacheco R."/>
            <person name="Padilla G."/>
            <person name="Ferreira P."/>
            <person name="Barriuso J."/>
            <person name="Kellner H."/>
            <person name="Castanera R."/>
            <person name="Alfaro M."/>
            <person name="Ramirez L."/>
            <person name="Pisabarro A.G."/>
            <person name="Kuo A."/>
            <person name="Tritt A."/>
            <person name="Lipzen A."/>
            <person name="He G."/>
            <person name="Yan M."/>
            <person name="Ng V."/>
            <person name="Cullen D."/>
            <person name="Martin F."/>
            <person name="Rosso M.-N."/>
            <person name="Henrissat B."/>
            <person name="Hibbett D."/>
            <person name="Martinez A.T."/>
            <person name="Grigoriev I.V."/>
        </authorList>
    </citation>
    <scope>NUCLEOTIDE SEQUENCE</scope>
    <source>
        <strain evidence="7">MF-IS2</strain>
    </source>
</reference>
<dbReference type="Pfam" id="PF00743">
    <property type="entry name" value="FMO-like"/>
    <property type="match status" value="1"/>
</dbReference>